<proteinExistence type="predicted"/>
<accession>A0ABV8UJQ2</accession>
<dbReference type="InterPro" id="IPR045767">
    <property type="entry name" value="DUF6134"/>
</dbReference>
<evidence type="ECO:0000313" key="1">
    <source>
        <dbReference type="EMBL" id="MFC4351033.1"/>
    </source>
</evidence>
<dbReference type="EMBL" id="JBHSCW010000003">
    <property type="protein sequence ID" value="MFC4351033.1"/>
    <property type="molecule type" value="Genomic_DNA"/>
</dbReference>
<keyword evidence="2" id="KW-1185">Reference proteome</keyword>
<evidence type="ECO:0000313" key="2">
    <source>
        <dbReference type="Proteomes" id="UP001595799"/>
    </source>
</evidence>
<sequence>MATNSLPNCRTMNATRLYRLSHLPLALLLVLLLSLGLPGTLQAEVLDDATYRIFLNGFPVGEHHLRVERQGDRVIAHQKGEATISLGPIVITRVKQETEEILEDGKLVELNITNTNGYYNEKVRHITARRGENGKIKLNDDGDRDHVLPASALPATGWNPDAMQAPVLIRPHKGRPSDVPSDIEITYHGEERIDTPSGRVMTESWEMEGDLDARLWYEKETQHLMRLVFRYKGNRVEYERQP</sequence>
<gene>
    <name evidence="1" type="ORF">ACFOW6_05700</name>
</gene>
<dbReference type="Pfam" id="PF19630">
    <property type="entry name" value="DUF6134"/>
    <property type="match status" value="1"/>
</dbReference>
<reference evidence="2" key="1">
    <citation type="journal article" date="2019" name="Int. J. Syst. Evol. Microbiol.">
        <title>The Global Catalogue of Microorganisms (GCM) 10K type strain sequencing project: providing services to taxonomists for standard genome sequencing and annotation.</title>
        <authorList>
            <consortium name="The Broad Institute Genomics Platform"/>
            <consortium name="The Broad Institute Genome Sequencing Center for Infectious Disease"/>
            <person name="Wu L."/>
            <person name="Ma J."/>
        </authorList>
    </citation>
    <scope>NUCLEOTIDE SEQUENCE [LARGE SCALE GENOMIC DNA]</scope>
    <source>
        <strain evidence="2">CECT 8472</strain>
    </source>
</reference>
<dbReference type="RefSeq" id="WP_382421375.1">
    <property type="nucleotide sequence ID" value="NZ_JBHSCW010000003.1"/>
</dbReference>
<protein>
    <submittedName>
        <fullName evidence="1">DUF6134 family protein</fullName>
    </submittedName>
</protein>
<organism evidence="1 2">
    <name type="scientific">Fodinicurvata halophila</name>
    <dbReference type="NCBI Taxonomy" id="1419723"/>
    <lineage>
        <taxon>Bacteria</taxon>
        <taxon>Pseudomonadati</taxon>
        <taxon>Pseudomonadota</taxon>
        <taxon>Alphaproteobacteria</taxon>
        <taxon>Rhodospirillales</taxon>
        <taxon>Rhodovibrionaceae</taxon>
        <taxon>Fodinicurvata</taxon>
    </lineage>
</organism>
<name>A0ABV8UJQ2_9PROT</name>
<dbReference type="Proteomes" id="UP001595799">
    <property type="component" value="Unassembled WGS sequence"/>
</dbReference>
<comment type="caution">
    <text evidence="1">The sequence shown here is derived from an EMBL/GenBank/DDBJ whole genome shotgun (WGS) entry which is preliminary data.</text>
</comment>